<dbReference type="AlphaFoldDB" id="V5ER19"/>
<reference evidence="2" key="1">
    <citation type="submission" date="2012-12" db="EMBL/GenBank/DDBJ databases">
        <title>Genome Sequence of Photobacterium leiognathi lrivu.4.1.</title>
        <authorList>
            <person name="Urbanczyk H."/>
            <person name="Ogura Y."/>
            <person name="Hayashi T."/>
            <person name="Dunlap P.V."/>
        </authorList>
    </citation>
    <scope>NUCLEOTIDE SEQUENCE [LARGE SCALE GENOMIC DNA]</scope>
    <source>
        <strain evidence="2">lrivu.4.1</strain>
    </source>
</reference>
<accession>V5ER19</accession>
<dbReference type="EMBL" id="DF196823">
    <property type="protein sequence ID" value="GAD32236.1"/>
    <property type="molecule type" value="Genomic_DNA"/>
</dbReference>
<evidence type="ECO:0000313" key="2">
    <source>
        <dbReference type="Proteomes" id="UP000030675"/>
    </source>
</evidence>
<dbReference type="HOGENOM" id="CLU_2410678_0_0_6"/>
<dbReference type="Proteomes" id="UP000030675">
    <property type="component" value="Unassembled WGS sequence"/>
</dbReference>
<organism evidence="1 2">
    <name type="scientific">Photobacterium leiognathi lrivu.4.1</name>
    <dbReference type="NCBI Taxonomy" id="1248232"/>
    <lineage>
        <taxon>Bacteria</taxon>
        <taxon>Pseudomonadati</taxon>
        <taxon>Pseudomonadota</taxon>
        <taxon>Gammaproteobacteria</taxon>
        <taxon>Vibrionales</taxon>
        <taxon>Vibrionaceae</taxon>
        <taxon>Photobacterium</taxon>
    </lineage>
</organism>
<sequence>MLNAEIKQINRQCELHVIDIPVIDNKLSDCLDKYLVSICEGDSDSELQLVKYRLKKFFDGKNESTKMGAVAEFFVHLYLQINGYKQEFLFLI</sequence>
<protein>
    <submittedName>
        <fullName evidence="1">Uncharacterized protein</fullName>
    </submittedName>
</protein>
<dbReference type="RefSeq" id="WP_023935121.1">
    <property type="nucleotide sequence ID" value="NZ_DF196823.1"/>
</dbReference>
<evidence type="ECO:0000313" key="1">
    <source>
        <dbReference type="EMBL" id="GAD32236.1"/>
    </source>
</evidence>
<proteinExistence type="predicted"/>
<gene>
    <name evidence="1" type="ORF">PLEI_3907</name>
</gene>
<name>V5ER19_PHOLE</name>